<keyword evidence="3" id="KW-1185">Reference proteome</keyword>
<keyword evidence="1" id="KW-1133">Transmembrane helix</keyword>
<keyword evidence="1" id="KW-0472">Membrane</keyword>
<proteinExistence type="predicted"/>
<dbReference type="Pfam" id="PF13858">
    <property type="entry name" value="DUF4199"/>
    <property type="match status" value="1"/>
</dbReference>
<sequence length="181" mass="19471">MLKRILITGLAAGLITGGFLFVAIYMARDSMAEGHEGGHIYGYASMLLALSLIFFAVKRQRDISQGGVIKFLPAFGMGIAISAVASLIYALGWELTLATTGLDFAGTYTEGAIQAAREKGMTGEELAAYEEKMQGFADMYRNPAYRIPITMTELLPVGAIVSLVSALLLRNSSFLPHRPTV</sequence>
<dbReference type="OrthoDB" id="6384283at2"/>
<feature type="transmembrane region" description="Helical" evidence="1">
    <location>
        <begin position="7"/>
        <end position="28"/>
    </location>
</feature>
<dbReference type="InterPro" id="IPR025250">
    <property type="entry name" value="DUF4199"/>
</dbReference>
<protein>
    <submittedName>
        <fullName evidence="2">DUF4199 domain-containing protein</fullName>
    </submittedName>
</protein>
<dbReference type="RefSeq" id="WP_119375315.1">
    <property type="nucleotide sequence ID" value="NZ_QWFX01000006.1"/>
</dbReference>
<evidence type="ECO:0000313" key="2">
    <source>
        <dbReference type="EMBL" id="RIJ29997.1"/>
    </source>
</evidence>
<evidence type="ECO:0000256" key="1">
    <source>
        <dbReference type="SAM" id="Phobius"/>
    </source>
</evidence>
<feature type="transmembrane region" description="Helical" evidence="1">
    <location>
        <begin position="69"/>
        <end position="92"/>
    </location>
</feature>
<reference evidence="2 3" key="1">
    <citation type="submission" date="2018-08" db="EMBL/GenBank/DDBJ databases">
        <title>Henriciella mobilis sp. nov., isolated from seawater.</title>
        <authorList>
            <person name="Cheng H."/>
            <person name="Wu Y.-H."/>
            <person name="Xu X.-W."/>
            <person name="Guo L.-L."/>
        </authorList>
    </citation>
    <scope>NUCLEOTIDE SEQUENCE [LARGE SCALE GENOMIC DNA]</scope>
    <source>
        <strain evidence="2 3">JN25</strain>
    </source>
</reference>
<accession>A0A399RJ13</accession>
<feature type="transmembrane region" description="Helical" evidence="1">
    <location>
        <begin position="40"/>
        <end position="57"/>
    </location>
</feature>
<gene>
    <name evidence="2" type="ORF">D1223_04865</name>
</gene>
<feature type="transmembrane region" description="Helical" evidence="1">
    <location>
        <begin position="147"/>
        <end position="169"/>
    </location>
</feature>
<comment type="caution">
    <text evidence="2">The sequence shown here is derived from an EMBL/GenBank/DDBJ whole genome shotgun (WGS) entry which is preliminary data.</text>
</comment>
<dbReference type="EMBL" id="QWFX01000006">
    <property type="protein sequence ID" value="RIJ29997.1"/>
    <property type="molecule type" value="Genomic_DNA"/>
</dbReference>
<name>A0A399RJ13_9PROT</name>
<organism evidence="2 3">
    <name type="scientific">Henriciella mobilis</name>
    <dbReference type="NCBI Taxonomy" id="2305467"/>
    <lineage>
        <taxon>Bacteria</taxon>
        <taxon>Pseudomonadati</taxon>
        <taxon>Pseudomonadota</taxon>
        <taxon>Alphaproteobacteria</taxon>
        <taxon>Hyphomonadales</taxon>
        <taxon>Hyphomonadaceae</taxon>
        <taxon>Henriciella</taxon>
    </lineage>
</organism>
<dbReference type="AlphaFoldDB" id="A0A399RJ13"/>
<keyword evidence="1" id="KW-0812">Transmembrane</keyword>
<evidence type="ECO:0000313" key="3">
    <source>
        <dbReference type="Proteomes" id="UP000266385"/>
    </source>
</evidence>
<dbReference type="Proteomes" id="UP000266385">
    <property type="component" value="Unassembled WGS sequence"/>
</dbReference>